<dbReference type="SUPFAM" id="SSF140453">
    <property type="entry name" value="EsxAB dimer-like"/>
    <property type="match status" value="1"/>
</dbReference>
<dbReference type="KEGG" id="stir:DDW44_04665"/>
<sequence length="769" mass="82685">MPTYHEAMTTDLSTLTSAADKWDDMAGEFKKLEDAYERDVHRISLGETWRGFAATAANVRFDATLREYQAAQKEAKALAAVLREAHTQFTDLRGRLRSVVGDAVKAGMKVSEQGHVAYDYDKLDAKALYAARHDPDFESTVRTREGEWHQAIAGAVKAFDDADVGVKIALETVVIDGNPVDGYGFNAEADTKKDIEEYEADHAADIATRINSGENVSAADRAELQRAFRDNGGNKDFSQTFLNSLGADGAVQLGNKLNDGAQSPDKKLKGQYQDLQKGLANTIANATRIAKSVAQLTPGSKAFEAWKKSDDADAEFYREFTAELEKAGTKNYGSNTNPLYGYQSLVSVMSHAGAKFDDQFLYELGDDMIKAENEHKGIFNTIGGGHDGIKSDALDGLLAIMSENPDAATAFFDPDVKGGEGNPERDGDEVKGGADHLHYLAGTGDGAREWPKILMATGTDMDDPFSRTGLGAALQAAATGNVPLPAGQDPLPAYTHTPEQARVMNGILATLDQGPSTEVHENLQVPIAQAIAQYTPDSHEILGGLDGEYAVNMKDGYFVDDKGRAHLATPADALVHVMRGVSDDPDAFGTLNKAENRFINAELDKLPEDSRGYSESNPLSKSGAALGALTAIREDVLNDERSGAYSDADWKSKVAYHVIGGMVTPAAIPTAGGSIVVGDALQRGVDTLAWVWGNDLKADADGKATEAINDRYLDVNRQMQVLVHGWGGERYDLETEDGRDKVQGLTDKILTGHTRGVVTAQGYLSDAPN</sequence>
<dbReference type="AlphaFoldDB" id="A0A2S1SP37"/>
<proteinExistence type="predicted"/>
<evidence type="ECO:0000313" key="2">
    <source>
        <dbReference type="Proteomes" id="UP000244900"/>
    </source>
</evidence>
<dbReference type="InterPro" id="IPR036689">
    <property type="entry name" value="ESAT-6-like_sf"/>
</dbReference>
<organism evidence="1 2">
    <name type="scientific">Streptomyces tirandamycinicus</name>
    <dbReference type="NCBI Taxonomy" id="2174846"/>
    <lineage>
        <taxon>Bacteria</taxon>
        <taxon>Bacillati</taxon>
        <taxon>Actinomycetota</taxon>
        <taxon>Actinomycetes</taxon>
        <taxon>Kitasatosporales</taxon>
        <taxon>Streptomycetaceae</taxon>
        <taxon>Streptomyces</taxon>
    </lineage>
</organism>
<gene>
    <name evidence="1" type="ORF">DDW44_04665</name>
</gene>
<reference evidence="1 2" key="1">
    <citation type="submission" date="2018-05" db="EMBL/GenBank/DDBJ databases">
        <title>Complete genome sequence of sponge-derived Streptomyces sp. HNM0039.</title>
        <authorList>
            <person name="Huang X."/>
            <person name="Zhou S."/>
        </authorList>
    </citation>
    <scope>NUCLEOTIDE SEQUENCE [LARGE SCALE GENOMIC DNA]</scope>
    <source>
        <strain evidence="1 2">HNM0039</strain>
    </source>
</reference>
<dbReference type="OrthoDB" id="3543532at2"/>
<evidence type="ECO:0000313" key="1">
    <source>
        <dbReference type="EMBL" id="AWI28164.1"/>
    </source>
</evidence>
<protein>
    <submittedName>
        <fullName evidence="1">Uncharacterized protein</fullName>
    </submittedName>
</protein>
<keyword evidence="2" id="KW-1185">Reference proteome</keyword>
<name>A0A2S1SP37_9ACTN</name>
<accession>A0A2S1SP37</accession>
<dbReference type="EMBL" id="CP029188">
    <property type="protein sequence ID" value="AWI28164.1"/>
    <property type="molecule type" value="Genomic_DNA"/>
</dbReference>
<dbReference type="Proteomes" id="UP000244900">
    <property type="component" value="Chromosome"/>
</dbReference>